<evidence type="ECO:0000256" key="1">
    <source>
        <dbReference type="SAM" id="MobiDB-lite"/>
    </source>
</evidence>
<feature type="compositionally biased region" description="Pro residues" evidence="1">
    <location>
        <begin position="33"/>
        <end position="53"/>
    </location>
</feature>
<evidence type="ECO:0000313" key="2">
    <source>
        <dbReference type="EMBL" id="CEG44420.1"/>
    </source>
</evidence>
<sequence>MTDPSSLRGPPPRGPPPGLASAGYPQSRGPPLGFAPPRGPPPGAPPGRGPPPDVLRDSGRHRSHREESVAGGDDRVDRRPVTCDALRALKDEVLRDRSSAERHAKAAYRCADAIDDL</sequence>
<evidence type="ECO:0000313" key="3">
    <source>
        <dbReference type="Proteomes" id="UP000054928"/>
    </source>
</evidence>
<reference evidence="3" key="1">
    <citation type="submission" date="2014-09" db="EMBL/GenBank/DDBJ databases">
        <authorList>
            <person name="Sharma Rahul"/>
            <person name="Thines Marco"/>
        </authorList>
    </citation>
    <scope>NUCLEOTIDE SEQUENCE [LARGE SCALE GENOMIC DNA]</scope>
</reference>
<dbReference type="AlphaFoldDB" id="A0A0P1ATX9"/>
<name>A0A0P1ATX9_PLAHL</name>
<keyword evidence="3" id="KW-1185">Reference proteome</keyword>
<organism evidence="2 3">
    <name type="scientific">Plasmopara halstedii</name>
    <name type="common">Downy mildew of sunflower</name>
    <dbReference type="NCBI Taxonomy" id="4781"/>
    <lineage>
        <taxon>Eukaryota</taxon>
        <taxon>Sar</taxon>
        <taxon>Stramenopiles</taxon>
        <taxon>Oomycota</taxon>
        <taxon>Peronosporomycetes</taxon>
        <taxon>Peronosporales</taxon>
        <taxon>Peronosporaceae</taxon>
        <taxon>Plasmopara</taxon>
    </lineage>
</organism>
<feature type="region of interest" description="Disordered" evidence="1">
    <location>
        <begin position="1"/>
        <end position="81"/>
    </location>
</feature>
<protein>
    <submittedName>
        <fullName evidence="2">Uncharacterized protein</fullName>
    </submittedName>
</protein>
<dbReference type="RefSeq" id="XP_024580789.1">
    <property type="nucleotide sequence ID" value="XM_024730520.1"/>
</dbReference>
<proteinExistence type="predicted"/>
<feature type="compositionally biased region" description="Pro residues" evidence="1">
    <location>
        <begin position="9"/>
        <end position="18"/>
    </location>
</feature>
<feature type="compositionally biased region" description="Basic and acidic residues" evidence="1">
    <location>
        <begin position="54"/>
        <end position="81"/>
    </location>
</feature>
<dbReference type="EMBL" id="CCYD01001204">
    <property type="protein sequence ID" value="CEG44420.1"/>
    <property type="molecule type" value="Genomic_DNA"/>
</dbReference>
<dbReference type="Proteomes" id="UP000054928">
    <property type="component" value="Unassembled WGS sequence"/>
</dbReference>
<feature type="compositionally biased region" description="Low complexity" evidence="1">
    <location>
        <begin position="19"/>
        <end position="32"/>
    </location>
</feature>
<accession>A0A0P1ATX9</accession>
<dbReference type="GeneID" id="36395843"/>